<protein>
    <submittedName>
        <fullName evidence="1">Uncharacterized protein</fullName>
    </submittedName>
</protein>
<proteinExistence type="predicted"/>
<gene>
    <name evidence="1" type="ORF">MNBD_GAMMA07-955</name>
</gene>
<accession>A0A3B0WHF6</accession>
<organism evidence="1">
    <name type="scientific">hydrothermal vent metagenome</name>
    <dbReference type="NCBI Taxonomy" id="652676"/>
    <lineage>
        <taxon>unclassified sequences</taxon>
        <taxon>metagenomes</taxon>
        <taxon>ecological metagenomes</taxon>
    </lineage>
</organism>
<sequence length="128" mass="13850">MTDATYKPAVIKQYARLVLALFVLSVLNVVMQTPAHAGMQMQMDHPTVFQSADCYCPPVVCDSVLALDNQSLDGVSTLPADDSALYNLIEVLDQNSGQLNQSQHIEKILLNASQAAPPALLINTLLLI</sequence>
<name>A0A3B0WHF6_9ZZZZ</name>
<evidence type="ECO:0000313" key="1">
    <source>
        <dbReference type="EMBL" id="VAW54741.1"/>
    </source>
</evidence>
<dbReference type="EMBL" id="UOFF01000066">
    <property type="protein sequence ID" value="VAW54741.1"/>
    <property type="molecule type" value="Genomic_DNA"/>
</dbReference>
<reference evidence="1" key="1">
    <citation type="submission" date="2018-06" db="EMBL/GenBank/DDBJ databases">
        <authorList>
            <person name="Zhirakovskaya E."/>
        </authorList>
    </citation>
    <scope>NUCLEOTIDE SEQUENCE</scope>
</reference>
<dbReference type="AlphaFoldDB" id="A0A3B0WHF6"/>